<comment type="caution">
    <text evidence="3">The sequence shown here is derived from an EMBL/GenBank/DDBJ whole genome shotgun (WGS) entry which is preliminary data.</text>
</comment>
<feature type="region of interest" description="Disordered" evidence="1">
    <location>
        <begin position="419"/>
        <end position="443"/>
    </location>
</feature>
<dbReference type="PANTHER" id="PTHR35004">
    <property type="entry name" value="TRANSPOSASE RV3428C-RELATED"/>
    <property type="match status" value="1"/>
</dbReference>
<feature type="domain" description="Integrase catalytic" evidence="2">
    <location>
        <begin position="145"/>
        <end position="326"/>
    </location>
</feature>
<name>A0A537KR61_9BACT</name>
<dbReference type="InterPro" id="IPR036397">
    <property type="entry name" value="RNaseH_sf"/>
</dbReference>
<dbReference type="Pfam" id="PF13565">
    <property type="entry name" value="HTH_32"/>
    <property type="match status" value="1"/>
</dbReference>
<dbReference type="InterPro" id="IPR009057">
    <property type="entry name" value="Homeodomain-like_sf"/>
</dbReference>
<dbReference type="InterPro" id="IPR015378">
    <property type="entry name" value="Transposase-like_Mu_C"/>
</dbReference>
<dbReference type="AlphaFoldDB" id="A0A537KR61"/>
<dbReference type="EMBL" id="VBAL01000191">
    <property type="protein sequence ID" value="TMI97996.1"/>
    <property type="molecule type" value="Genomic_DNA"/>
</dbReference>
<dbReference type="GO" id="GO:0003676">
    <property type="term" value="F:nucleic acid binding"/>
    <property type="evidence" value="ECO:0007669"/>
    <property type="project" value="InterPro"/>
</dbReference>
<dbReference type="PANTHER" id="PTHR35004:SF6">
    <property type="entry name" value="TRANSPOSASE"/>
    <property type="match status" value="1"/>
</dbReference>
<dbReference type="GO" id="GO:0015074">
    <property type="term" value="P:DNA integration"/>
    <property type="evidence" value="ECO:0007669"/>
    <property type="project" value="InterPro"/>
</dbReference>
<reference evidence="3 4" key="1">
    <citation type="journal article" date="2019" name="Nat. Microbiol.">
        <title>Mediterranean grassland soil C-N compound turnover is dependent on rainfall and depth, and is mediated by genomically divergent microorganisms.</title>
        <authorList>
            <person name="Diamond S."/>
            <person name="Andeer P.F."/>
            <person name="Li Z."/>
            <person name="Crits-Christoph A."/>
            <person name="Burstein D."/>
            <person name="Anantharaman K."/>
            <person name="Lane K.R."/>
            <person name="Thomas B.C."/>
            <person name="Pan C."/>
            <person name="Northen T.R."/>
            <person name="Banfield J.F."/>
        </authorList>
    </citation>
    <scope>NUCLEOTIDE SEQUENCE [LARGE SCALE GENOMIC DNA]</scope>
    <source>
        <strain evidence="3">NP_4</strain>
    </source>
</reference>
<protein>
    <submittedName>
        <fullName evidence="3">DDE-type integrase/transposase/recombinase</fullName>
    </submittedName>
</protein>
<dbReference type="SUPFAM" id="SSF46689">
    <property type="entry name" value="Homeodomain-like"/>
    <property type="match status" value="1"/>
</dbReference>
<evidence type="ECO:0000313" key="4">
    <source>
        <dbReference type="Proteomes" id="UP000319353"/>
    </source>
</evidence>
<dbReference type="Proteomes" id="UP000319353">
    <property type="component" value="Unassembled WGS sequence"/>
</dbReference>
<evidence type="ECO:0000259" key="2">
    <source>
        <dbReference type="PROSITE" id="PS50994"/>
    </source>
</evidence>
<dbReference type="InterPro" id="IPR012337">
    <property type="entry name" value="RNaseH-like_sf"/>
</dbReference>
<sequence>MTLDDKTRERIALFRYGLIADLAHRQEGERGLYALLREKAEKVYEIPGSRRSRVAAETLREWLALYRRGGFEALHPKPRCDQGRARAIPQEMADLLCALKEETPALSVNLLIDRARAQAGIGDEVHLAPATVHRLLSRHGLMDKKLGLPTSKDRRRFAFDKAGELWMSDVMHGPAVMADGRKRKSYLLALLDDATRIVPYAAFALSENAAAFLPVLRQAVLRRGVPTRLYVDNGSAYRSHHLSLVCAKLGIALIHARPYQPQGKGKQERWFRTVRMQLLPTLAPSDTASLAALNRRLWAWVEGEYHHSPHKGLDGVTPLDRWTMSAQDVRLVGPGVDLDELFLFEQKRKVQRDRTVSLNGIVYEVDASLVGETVTLRFDPQRPGRPVDVHFKGRKVEQAKRVDLYANCFVKRDHTTKALQPDRRLDDPPAGLALRDLTSREED</sequence>
<evidence type="ECO:0000313" key="3">
    <source>
        <dbReference type="EMBL" id="TMI97996.1"/>
    </source>
</evidence>
<accession>A0A537KR61</accession>
<proteinExistence type="predicted"/>
<dbReference type="PROSITE" id="PS50994">
    <property type="entry name" value="INTEGRASE"/>
    <property type="match status" value="1"/>
</dbReference>
<organism evidence="3 4">
    <name type="scientific">Candidatus Segetimicrobium genomatis</name>
    <dbReference type="NCBI Taxonomy" id="2569760"/>
    <lineage>
        <taxon>Bacteria</taxon>
        <taxon>Bacillati</taxon>
        <taxon>Candidatus Sysuimicrobiota</taxon>
        <taxon>Candidatus Sysuimicrobiia</taxon>
        <taxon>Candidatus Sysuimicrobiales</taxon>
        <taxon>Candidatus Segetimicrobiaceae</taxon>
        <taxon>Candidatus Segetimicrobium</taxon>
    </lineage>
</organism>
<evidence type="ECO:0000256" key="1">
    <source>
        <dbReference type="SAM" id="MobiDB-lite"/>
    </source>
</evidence>
<dbReference type="SUPFAM" id="SSF53098">
    <property type="entry name" value="Ribonuclease H-like"/>
    <property type="match status" value="1"/>
</dbReference>
<gene>
    <name evidence="3" type="ORF">E6H01_12855</name>
</gene>
<dbReference type="Pfam" id="PF00665">
    <property type="entry name" value="rve"/>
    <property type="match status" value="1"/>
</dbReference>
<dbReference type="InterPro" id="IPR001584">
    <property type="entry name" value="Integrase_cat-core"/>
</dbReference>
<dbReference type="Pfam" id="PF09299">
    <property type="entry name" value="Mu-transpos_C"/>
    <property type="match status" value="1"/>
</dbReference>
<dbReference type="Gene3D" id="3.30.420.10">
    <property type="entry name" value="Ribonuclease H-like superfamily/Ribonuclease H"/>
    <property type="match status" value="1"/>
</dbReference>